<comment type="caution">
    <text evidence="1">The sequence shown here is derived from an EMBL/GenBank/DDBJ whole genome shotgun (WGS) entry which is preliminary data.</text>
</comment>
<dbReference type="EMBL" id="NEXX01000002">
    <property type="protein sequence ID" value="OUY07530.1"/>
    <property type="molecule type" value="Genomic_DNA"/>
</dbReference>
<sequence length="292" mass="32471">MLQACGGGGEIQSSPIVLNNNIDVYILGSSTLENMIPALESTAKTYNYNIHNYAKGGEQLYTMCLRIGAFPGTVKFSNNNLSSSTKNYFIADWPLDYSLKTFDAEVNNIKGQVGADKNGYYFQFNTPSSILVDTNINYPVHSSIPTTSNNAIFIVNLGKNNFYQSNPEINTSEYIISESKKCINWISENLTNKILVVGFFSTTQANDSLINKVNTVNSSLSDTYKNAFYDIEKYIESDQVWSDTKIKPTNNDLSNQKNHILPSSLAKDALHVNETINIALSKKLLDSLAQFK</sequence>
<keyword evidence="2" id="KW-1185">Reference proteome</keyword>
<gene>
    <name evidence="1" type="ORF">CAP51_07210</name>
</gene>
<organism evidence="1 2">
    <name type="scientific">Acinetobacter populi</name>
    <dbReference type="NCBI Taxonomy" id="1582270"/>
    <lineage>
        <taxon>Bacteria</taxon>
        <taxon>Pseudomonadati</taxon>
        <taxon>Pseudomonadota</taxon>
        <taxon>Gammaproteobacteria</taxon>
        <taxon>Moraxellales</taxon>
        <taxon>Moraxellaceae</taxon>
        <taxon>Acinetobacter</taxon>
    </lineage>
</organism>
<dbReference type="Gene3D" id="3.40.50.1110">
    <property type="entry name" value="SGNH hydrolase"/>
    <property type="match status" value="1"/>
</dbReference>
<dbReference type="AlphaFoldDB" id="A0A1Z9YZ93"/>
<dbReference type="GO" id="GO:0016788">
    <property type="term" value="F:hydrolase activity, acting on ester bonds"/>
    <property type="evidence" value="ECO:0007669"/>
    <property type="project" value="UniProtKB-ARBA"/>
</dbReference>
<dbReference type="InterPro" id="IPR036514">
    <property type="entry name" value="SGNH_hydro_sf"/>
</dbReference>
<accession>A0A1Z9YZ93</accession>
<evidence type="ECO:0008006" key="3">
    <source>
        <dbReference type="Google" id="ProtNLM"/>
    </source>
</evidence>
<proteinExistence type="predicted"/>
<name>A0A1Z9YZ93_9GAMM</name>
<evidence type="ECO:0000313" key="2">
    <source>
        <dbReference type="Proteomes" id="UP000196536"/>
    </source>
</evidence>
<protein>
    <recommendedName>
        <fullName evidence="3">SGNH hydrolase-type esterase domain-containing protein</fullName>
    </recommendedName>
</protein>
<reference evidence="1 2" key="1">
    <citation type="submission" date="2017-05" db="EMBL/GenBank/DDBJ databases">
        <title>Acinetobacter populi ANC 5415 (= PBJ7), whole genome shotgun sequencing project.</title>
        <authorList>
            <person name="Nemec A."/>
            <person name="Radolfova-Krizova L."/>
        </authorList>
    </citation>
    <scope>NUCLEOTIDE SEQUENCE [LARGE SCALE GENOMIC DNA]</scope>
    <source>
        <strain evidence="1 2">PBJ7</strain>
    </source>
</reference>
<evidence type="ECO:0000313" key="1">
    <source>
        <dbReference type="EMBL" id="OUY07530.1"/>
    </source>
</evidence>
<dbReference type="Proteomes" id="UP000196536">
    <property type="component" value="Unassembled WGS sequence"/>
</dbReference>